<dbReference type="PRINTS" id="PR00171">
    <property type="entry name" value="SUGRTRNSPORT"/>
</dbReference>
<dbReference type="GeneID" id="54569426"/>
<feature type="transmembrane region" description="Helical" evidence="8">
    <location>
        <begin position="135"/>
        <end position="156"/>
    </location>
</feature>
<name>A0A6A6CVS1_ZASCE</name>
<dbReference type="SUPFAM" id="SSF103473">
    <property type="entry name" value="MFS general substrate transporter"/>
    <property type="match status" value="1"/>
</dbReference>
<dbReference type="GO" id="GO:0016020">
    <property type="term" value="C:membrane"/>
    <property type="evidence" value="ECO:0007669"/>
    <property type="project" value="UniProtKB-SubCell"/>
</dbReference>
<feature type="transmembrane region" description="Helical" evidence="8">
    <location>
        <begin position="168"/>
        <end position="190"/>
    </location>
</feature>
<dbReference type="InterPro" id="IPR020846">
    <property type="entry name" value="MFS_dom"/>
</dbReference>
<dbReference type="InterPro" id="IPR005828">
    <property type="entry name" value="MFS_sugar_transport-like"/>
</dbReference>
<feature type="transmembrane region" description="Helical" evidence="8">
    <location>
        <begin position="434"/>
        <end position="452"/>
    </location>
</feature>
<evidence type="ECO:0000256" key="5">
    <source>
        <dbReference type="ARBA" id="ARBA00022989"/>
    </source>
</evidence>
<dbReference type="PANTHER" id="PTHR48022:SF8">
    <property type="entry name" value="MAJOR FACILITATOR SUPERFAMILY (MFS) PROFILE DOMAIN-CONTAINING PROTEIN-RELATED"/>
    <property type="match status" value="1"/>
</dbReference>
<accession>A0A6A6CVS1</accession>
<feature type="transmembrane region" description="Helical" evidence="8">
    <location>
        <begin position="464"/>
        <end position="492"/>
    </location>
</feature>
<dbReference type="GO" id="GO:0005351">
    <property type="term" value="F:carbohydrate:proton symporter activity"/>
    <property type="evidence" value="ECO:0007669"/>
    <property type="project" value="TreeGrafter"/>
</dbReference>
<keyword evidence="6 8" id="KW-0472">Membrane</keyword>
<keyword evidence="5 8" id="KW-1133">Transmembrane helix</keyword>
<feature type="transmembrane region" description="Helical" evidence="8">
    <location>
        <begin position="111"/>
        <end position="129"/>
    </location>
</feature>
<feature type="transmembrane region" description="Helical" evidence="8">
    <location>
        <begin position="80"/>
        <end position="99"/>
    </location>
</feature>
<dbReference type="PANTHER" id="PTHR48022">
    <property type="entry name" value="PLASTIDIC GLUCOSE TRANSPORTER 4"/>
    <property type="match status" value="1"/>
</dbReference>
<dbReference type="Gene3D" id="1.20.1250.20">
    <property type="entry name" value="MFS general substrate transporter like domains"/>
    <property type="match status" value="1"/>
</dbReference>
<dbReference type="InterPro" id="IPR005829">
    <property type="entry name" value="Sugar_transporter_CS"/>
</dbReference>
<evidence type="ECO:0000256" key="1">
    <source>
        <dbReference type="ARBA" id="ARBA00004141"/>
    </source>
</evidence>
<dbReference type="PROSITE" id="PS00217">
    <property type="entry name" value="SUGAR_TRANSPORT_2"/>
    <property type="match status" value="1"/>
</dbReference>
<feature type="transmembrane region" description="Helical" evidence="8">
    <location>
        <begin position="202"/>
        <end position="222"/>
    </location>
</feature>
<dbReference type="EMBL" id="ML993586">
    <property type="protein sequence ID" value="KAF2170300.1"/>
    <property type="molecule type" value="Genomic_DNA"/>
</dbReference>
<sequence>MLGKKFLKNPFHKPASDVPKEAYNWRLWFAVLTFSLLGAARGFDEGLIGTTASQKSFSNLFHLKDPSLSKSEQANRLSNITSMVQIGCVLGAMVAFFMADRLGRLWAARQLIFFWVVGLAIFISAGANGSLGQVYAGRFIAGVGIGQTAVVGPAYLAEIAPYPIRGLVVGFFAGASYLGIMIGYFASYGSSLHISNNSQAQWIIPNSTPLYVAAIIFVLSWFQPESPRWLVKRGRIEDARHALATIRQLPVDDLYIAREIADISEQLEQEQEATMGTSKFGLVRELFLIPSNRYRLWLSFGAQVLSQWSGAGSITVYAPQFFSIVGVKGSSEGLLSTAILGIVKFVSSLISAILLVDIAGRKPALCTGITIQLVAMTYMALFLTIDPSVGTAGAVQSPSQKHAATGAIAMIYFSGFGWALGWNSLQYLINAEIYPLRIRALGSSIAMTLHFANQYGSNKAITEMFLALTTAGTMWFFAAVTLLGLVWVWFFLPEATGRTLEEIDALFELPWYKIGRQKRTPPPARGVYGEYVIDEKEPRAQAHVEDANVKA</sequence>
<dbReference type="InterPro" id="IPR036259">
    <property type="entry name" value="MFS_trans_sf"/>
</dbReference>
<feature type="transmembrane region" description="Helical" evidence="8">
    <location>
        <begin position="403"/>
        <end position="422"/>
    </location>
</feature>
<dbReference type="InterPro" id="IPR003663">
    <property type="entry name" value="Sugar/inositol_transpt"/>
</dbReference>
<keyword evidence="3 7" id="KW-0813">Transport</keyword>
<feature type="transmembrane region" description="Helical" evidence="8">
    <location>
        <begin position="296"/>
        <end position="318"/>
    </location>
</feature>
<dbReference type="NCBIfam" id="TIGR00879">
    <property type="entry name" value="SP"/>
    <property type="match status" value="1"/>
</dbReference>
<dbReference type="FunFam" id="1.20.1250.20:FF:000313">
    <property type="entry name" value="MFS quinate transporter"/>
    <property type="match status" value="1"/>
</dbReference>
<evidence type="ECO:0000256" key="7">
    <source>
        <dbReference type="RuleBase" id="RU003346"/>
    </source>
</evidence>
<gene>
    <name evidence="10" type="ORF">M409DRAFT_64617</name>
</gene>
<organism evidence="10 11">
    <name type="scientific">Zasmidium cellare ATCC 36951</name>
    <dbReference type="NCBI Taxonomy" id="1080233"/>
    <lineage>
        <taxon>Eukaryota</taxon>
        <taxon>Fungi</taxon>
        <taxon>Dikarya</taxon>
        <taxon>Ascomycota</taxon>
        <taxon>Pezizomycotina</taxon>
        <taxon>Dothideomycetes</taxon>
        <taxon>Dothideomycetidae</taxon>
        <taxon>Mycosphaerellales</taxon>
        <taxon>Mycosphaerellaceae</taxon>
        <taxon>Zasmidium</taxon>
    </lineage>
</organism>
<protein>
    <recommendedName>
        <fullName evidence="9">Major facilitator superfamily (MFS) profile domain-containing protein</fullName>
    </recommendedName>
</protein>
<proteinExistence type="inferred from homology"/>
<comment type="similarity">
    <text evidence="2 7">Belongs to the major facilitator superfamily. Sugar transporter (TC 2.A.1.1) family.</text>
</comment>
<evidence type="ECO:0000256" key="3">
    <source>
        <dbReference type="ARBA" id="ARBA00022448"/>
    </source>
</evidence>
<keyword evidence="4 8" id="KW-0812">Transmembrane</keyword>
<reference evidence="10" key="1">
    <citation type="journal article" date="2020" name="Stud. Mycol.">
        <title>101 Dothideomycetes genomes: a test case for predicting lifestyles and emergence of pathogens.</title>
        <authorList>
            <person name="Haridas S."/>
            <person name="Albert R."/>
            <person name="Binder M."/>
            <person name="Bloem J."/>
            <person name="Labutti K."/>
            <person name="Salamov A."/>
            <person name="Andreopoulos B."/>
            <person name="Baker S."/>
            <person name="Barry K."/>
            <person name="Bills G."/>
            <person name="Bluhm B."/>
            <person name="Cannon C."/>
            <person name="Castanera R."/>
            <person name="Culley D."/>
            <person name="Daum C."/>
            <person name="Ezra D."/>
            <person name="Gonzalez J."/>
            <person name="Henrissat B."/>
            <person name="Kuo A."/>
            <person name="Liang C."/>
            <person name="Lipzen A."/>
            <person name="Lutzoni F."/>
            <person name="Magnuson J."/>
            <person name="Mondo S."/>
            <person name="Nolan M."/>
            <person name="Ohm R."/>
            <person name="Pangilinan J."/>
            <person name="Park H.-J."/>
            <person name="Ramirez L."/>
            <person name="Alfaro M."/>
            <person name="Sun H."/>
            <person name="Tritt A."/>
            <person name="Yoshinaga Y."/>
            <person name="Zwiers L.-H."/>
            <person name="Turgeon B."/>
            <person name="Goodwin S."/>
            <person name="Spatafora J."/>
            <person name="Crous P."/>
            <person name="Grigoriev I."/>
        </authorList>
    </citation>
    <scope>NUCLEOTIDE SEQUENCE</scope>
    <source>
        <strain evidence="10">ATCC 36951</strain>
    </source>
</reference>
<evidence type="ECO:0000256" key="4">
    <source>
        <dbReference type="ARBA" id="ARBA00022692"/>
    </source>
</evidence>
<feature type="transmembrane region" description="Helical" evidence="8">
    <location>
        <begin position="363"/>
        <end position="383"/>
    </location>
</feature>
<comment type="subcellular location">
    <subcellularLocation>
        <location evidence="1">Membrane</location>
        <topology evidence="1">Multi-pass membrane protein</topology>
    </subcellularLocation>
</comment>
<dbReference type="PROSITE" id="PS00216">
    <property type="entry name" value="SUGAR_TRANSPORT_1"/>
    <property type="match status" value="1"/>
</dbReference>
<evidence type="ECO:0000256" key="6">
    <source>
        <dbReference type="ARBA" id="ARBA00023136"/>
    </source>
</evidence>
<feature type="transmembrane region" description="Helical" evidence="8">
    <location>
        <begin position="338"/>
        <end position="356"/>
    </location>
</feature>
<keyword evidence="11" id="KW-1185">Reference proteome</keyword>
<evidence type="ECO:0000256" key="2">
    <source>
        <dbReference type="ARBA" id="ARBA00010992"/>
    </source>
</evidence>
<dbReference type="Pfam" id="PF00083">
    <property type="entry name" value="Sugar_tr"/>
    <property type="match status" value="1"/>
</dbReference>
<dbReference type="AlphaFoldDB" id="A0A6A6CVS1"/>
<evidence type="ECO:0000259" key="9">
    <source>
        <dbReference type="PROSITE" id="PS50850"/>
    </source>
</evidence>
<dbReference type="PROSITE" id="PS50850">
    <property type="entry name" value="MFS"/>
    <property type="match status" value="1"/>
</dbReference>
<dbReference type="OrthoDB" id="5296287at2759"/>
<feature type="domain" description="Major facilitator superfamily (MFS) profile" evidence="9">
    <location>
        <begin position="30"/>
        <end position="496"/>
    </location>
</feature>
<dbReference type="Proteomes" id="UP000799537">
    <property type="component" value="Unassembled WGS sequence"/>
</dbReference>
<evidence type="ECO:0000313" key="10">
    <source>
        <dbReference type="EMBL" id="KAF2170300.1"/>
    </source>
</evidence>
<evidence type="ECO:0000313" key="11">
    <source>
        <dbReference type="Proteomes" id="UP000799537"/>
    </source>
</evidence>
<dbReference type="InterPro" id="IPR050360">
    <property type="entry name" value="MFS_Sugar_Transporters"/>
</dbReference>
<evidence type="ECO:0000256" key="8">
    <source>
        <dbReference type="SAM" id="Phobius"/>
    </source>
</evidence>
<dbReference type="RefSeq" id="XP_033671189.1">
    <property type="nucleotide sequence ID" value="XM_033816154.1"/>
</dbReference>